<feature type="transmembrane region" description="Helical" evidence="6">
    <location>
        <begin position="9"/>
        <end position="31"/>
    </location>
</feature>
<sequence length="218" mass="24051">MLQKILAPIVAWMVAVMAAMGPLGVMLLMAIESACIPLPSEVIMPFAGYLAYKGQLTFFGLGAGNPVAQIWIAGIFGALGCNLGSVPAYEVGAWGGRRAVEKYGRYIWLHTGHLDQAHRFFERFGPWAIFIGRLLPVVRTFIALPAGIARMDRTRFHLYTFAGSLPWCLGLAWVGYKLGEKWNTLGQYFHKLDAVIGVLIVAGVAWFIYDHVKHRAKG</sequence>
<evidence type="ECO:0000256" key="4">
    <source>
        <dbReference type="ARBA" id="ARBA00022989"/>
    </source>
</evidence>
<keyword evidence="4 6" id="KW-1133">Transmembrane helix</keyword>
<evidence type="ECO:0000256" key="1">
    <source>
        <dbReference type="ARBA" id="ARBA00004651"/>
    </source>
</evidence>
<accession>A0ABM8DMG1</accession>
<keyword evidence="9" id="KW-1185">Reference proteome</keyword>
<dbReference type="PANTHER" id="PTHR42709:SF6">
    <property type="entry name" value="UNDECAPRENYL PHOSPHATE TRANSPORTER A"/>
    <property type="match status" value="1"/>
</dbReference>
<evidence type="ECO:0000313" key="9">
    <source>
        <dbReference type="Proteomes" id="UP001242010"/>
    </source>
</evidence>
<dbReference type="Proteomes" id="UP001242010">
    <property type="component" value="Chromosome"/>
</dbReference>
<dbReference type="EMBL" id="AP027079">
    <property type="protein sequence ID" value="BDU68105.1"/>
    <property type="molecule type" value="Genomic_DNA"/>
</dbReference>
<evidence type="ECO:0000256" key="5">
    <source>
        <dbReference type="ARBA" id="ARBA00023136"/>
    </source>
</evidence>
<gene>
    <name evidence="8" type="ORF">GETHOR_02060</name>
</gene>
<dbReference type="PANTHER" id="PTHR42709">
    <property type="entry name" value="ALKALINE PHOSPHATASE LIKE PROTEIN"/>
    <property type="match status" value="1"/>
</dbReference>
<dbReference type="InterPro" id="IPR051311">
    <property type="entry name" value="DedA_domain"/>
</dbReference>
<organism evidence="8 9">
    <name type="scientific">Geothrix oryzae</name>
    <dbReference type="NCBI Taxonomy" id="2927975"/>
    <lineage>
        <taxon>Bacteria</taxon>
        <taxon>Pseudomonadati</taxon>
        <taxon>Acidobacteriota</taxon>
        <taxon>Holophagae</taxon>
        <taxon>Holophagales</taxon>
        <taxon>Holophagaceae</taxon>
        <taxon>Geothrix</taxon>
    </lineage>
</organism>
<proteinExistence type="predicted"/>
<evidence type="ECO:0000259" key="7">
    <source>
        <dbReference type="Pfam" id="PF09335"/>
    </source>
</evidence>
<evidence type="ECO:0000256" key="3">
    <source>
        <dbReference type="ARBA" id="ARBA00022692"/>
    </source>
</evidence>
<evidence type="ECO:0000256" key="2">
    <source>
        <dbReference type="ARBA" id="ARBA00022475"/>
    </source>
</evidence>
<feature type="domain" description="VTT" evidence="7">
    <location>
        <begin position="39"/>
        <end position="176"/>
    </location>
</feature>
<keyword evidence="5 6" id="KW-0472">Membrane</keyword>
<name>A0ABM8DMG1_9BACT</name>
<evidence type="ECO:0000313" key="8">
    <source>
        <dbReference type="EMBL" id="BDU68105.1"/>
    </source>
</evidence>
<feature type="transmembrane region" description="Helical" evidence="6">
    <location>
        <begin position="188"/>
        <end position="209"/>
    </location>
</feature>
<reference evidence="9" key="1">
    <citation type="journal article" date="2023" name="Int. J. Syst. Evol. Microbiol.">
        <title>Mesoterricola silvestris gen. nov., sp. nov., Mesoterricola sediminis sp. nov., Geothrix oryzae sp. nov., Geothrix edaphica sp. nov., Geothrix rubra sp. nov., and Geothrix limicola sp. nov., six novel members of Acidobacteriota isolated from soils.</title>
        <authorList>
            <person name="Itoh H."/>
            <person name="Sugisawa Y."/>
            <person name="Mise K."/>
            <person name="Xu Z."/>
            <person name="Kuniyasu M."/>
            <person name="Ushijima N."/>
            <person name="Kawano K."/>
            <person name="Kobayashi E."/>
            <person name="Shiratori Y."/>
            <person name="Masuda Y."/>
            <person name="Senoo K."/>
        </authorList>
    </citation>
    <scope>NUCLEOTIDE SEQUENCE [LARGE SCALE GENOMIC DNA]</scope>
    <source>
        <strain evidence="9">Red222</strain>
    </source>
</reference>
<feature type="transmembrane region" description="Helical" evidence="6">
    <location>
        <begin position="156"/>
        <end position="176"/>
    </location>
</feature>
<dbReference type="Pfam" id="PF09335">
    <property type="entry name" value="VTT_dom"/>
    <property type="match status" value="1"/>
</dbReference>
<dbReference type="InterPro" id="IPR032816">
    <property type="entry name" value="VTT_dom"/>
</dbReference>
<protein>
    <submittedName>
        <fullName evidence="8">Alkaline phosphatase</fullName>
    </submittedName>
</protein>
<keyword evidence="3 6" id="KW-0812">Transmembrane</keyword>
<keyword evidence="2" id="KW-1003">Cell membrane</keyword>
<feature type="transmembrane region" description="Helical" evidence="6">
    <location>
        <begin position="124"/>
        <end position="144"/>
    </location>
</feature>
<dbReference type="RefSeq" id="WP_286354730.1">
    <property type="nucleotide sequence ID" value="NZ_AP027079.1"/>
</dbReference>
<comment type="subcellular location">
    <subcellularLocation>
        <location evidence="1">Cell membrane</location>
        <topology evidence="1">Multi-pass membrane protein</topology>
    </subcellularLocation>
</comment>
<evidence type="ECO:0000256" key="6">
    <source>
        <dbReference type="SAM" id="Phobius"/>
    </source>
</evidence>